<evidence type="ECO:0000313" key="3">
    <source>
        <dbReference type="Proteomes" id="UP000479710"/>
    </source>
</evidence>
<reference evidence="2 3" key="1">
    <citation type="submission" date="2019-11" db="EMBL/GenBank/DDBJ databases">
        <title>Whole genome sequence of Oryza granulata.</title>
        <authorList>
            <person name="Li W."/>
        </authorList>
    </citation>
    <scope>NUCLEOTIDE SEQUENCE [LARGE SCALE GENOMIC DNA]</scope>
    <source>
        <strain evidence="3">cv. Menghai</strain>
        <tissue evidence="2">Leaf</tissue>
    </source>
</reference>
<feature type="region of interest" description="Disordered" evidence="1">
    <location>
        <begin position="70"/>
        <end position="148"/>
    </location>
</feature>
<protein>
    <submittedName>
        <fullName evidence="2">Uncharacterized protein</fullName>
    </submittedName>
</protein>
<name>A0A6G1CXE7_9ORYZ</name>
<dbReference type="Proteomes" id="UP000479710">
    <property type="component" value="Unassembled WGS sequence"/>
</dbReference>
<feature type="region of interest" description="Disordered" evidence="1">
    <location>
        <begin position="1"/>
        <end position="20"/>
    </location>
</feature>
<dbReference type="EMBL" id="SPHZ02000007">
    <property type="protein sequence ID" value="KAF0905138.1"/>
    <property type="molecule type" value="Genomic_DNA"/>
</dbReference>
<evidence type="ECO:0000256" key="1">
    <source>
        <dbReference type="SAM" id="MobiDB-lite"/>
    </source>
</evidence>
<sequence>MRDPGQSSKPEASDSGTTNRHHALLVACTEMQYNRRHEHKKVKSLAEAFPDSGRIGRRSRMATTVGTLRRHLRRSALPHFPSPHRDELPSSRSTDLVSHHRRCELELGQAPPRRAHQPVPLTLGCRRPPPESSTAYSRRPPPPLRGRG</sequence>
<dbReference type="AlphaFoldDB" id="A0A6G1CXE7"/>
<feature type="compositionally biased region" description="Pro residues" evidence="1">
    <location>
        <begin position="139"/>
        <end position="148"/>
    </location>
</feature>
<gene>
    <name evidence="2" type="ORF">E2562_000935</name>
</gene>
<evidence type="ECO:0000313" key="2">
    <source>
        <dbReference type="EMBL" id="KAF0905138.1"/>
    </source>
</evidence>
<feature type="compositionally biased region" description="Polar residues" evidence="1">
    <location>
        <begin position="1"/>
        <end position="18"/>
    </location>
</feature>
<proteinExistence type="predicted"/>
<organism evidence="2 3">
    <name type="scientific">Oryza meyeriana var. granulata</name>
    <dbReference type="NCBI Taxonomy" id="110450"/>
    <lineage>
        <taxon>Eukaryota</taxon>
        <taxon>Viridiplantae</taxon>
        <taxon>Streptophyta</taxon>
        <taxon>Embryophyta</taxon>
        <taxon>Tracheophyta</taxon>
        <taxon>Spermatophyta</taxon>
        <taxon>Magnoliopsida</taxon>
        <taxon>Liliopsida</taxon>
        <taxon>Poales</taxon>
        <taxon>Poaceae</taxon>
        <taxon>BOP clade</taxon>
        <taxon>Oryzoideae</taxon>
        <taxon>Oryzeae</taxon>
        <taxon>Oryzinae</taxon>
        <taxon>Oryza</taxon>
        <taxon>Oryza meyeriana</taxon>
    </lineage>
</organism>
<accession>A0A6G1CXE7</accession>
<keyword evidence="3" id="KW-1185">Reference proteome</keyword>
<comment type="caution">
    <text evidence="2">The sequence shown here is derived from an EMBL/GenBank/DDBJ whole genome shotgun (WGS) entry which is preliminary data.</text>
</comment>